<evidence type="ECO:0000313" key="3">
    <source>
        <dbReference type="Proteomes" id="UP001174934"/>
    </source>
</evidence>
<organism evidence="2 3">
    <name type="scientific">Bombardia bombarda</name>
    <dbReference type="NCBI Taxonomy" id="252184"/>
    <lineage>
        <taxon>Eukaryota</taxon>
        <taxon>Fungi</taxon>
        <taxon>Dikarya</taxon>
        <taxon>Ascomycota</taxon>
        <taxon>Pezizomycotina</taxon>
        <taxon>Sordariomycetes</taxon>
        <taxon>Sordariomycetidae</taxon>
        <taxon>Sordariales</taxon>
        <taxon>Lasiosphaeriaceae</taxon>
        <taxon>Bombardia</taxon>
    </lineage>
</organism>
<dbReference type="EMBL" id="JAULSR010000002">
    <property type="protein sequence ID" value="KAK0628555.1"/>
    <property type="molecule type" value="Genomic_DNA"/>
</dbReference>
<sequence>MKKSPANLSSRPAILVCLVAVLLWVVSVSAASINTTRHHSTAPALLPESTTASDTIEHEDQEHQIIQELQIELELQIEHILEHHLTAANTSSTSSTAQKLKEAYAAREATLQASHAAALVALEAAQAKERKEQRERHAAQVADLVGADYKKGHFTEEQRAQLQVLGATQHTESYLTRQAQWEKRKKLVSGHEQEIKKLQVEFSKASLMYQLGVLKGQKEETRKRGEVKAAVAVRGVKVPKLAPVRFPGSKNSTAIP</sequence>
<protein>
    <submittedName>
        <fullName evidence="2">Uncharacterized protein</fullName>
    </submittedName>
</protein>
<name>A0AA39X7E6_9PEZI</name>
<feature type="signal peptide" evidence="1">
    <location>
        <begin position="1"/>
        <end position="30"/>
    </location>
</feature>
<keyword evidence="1" id="KW-0732">Signal</keyword>
<accession>A0AA39X7E6</accession>
<reference evidence="2" key="1">
    <citation type="submission" date="2023-06" db="EMBL/GenBank/DDBJ databases">
        <title>Genome-scale phylogeny and comparative genomics of the fungal order Sordariales.</title>
        <authorList>
            <consortium name="Lawrence Berkeley National Laboratory"/>
            <person name="Hensen N."/>
            <person name="Bonometti L."/>
            <person name="Westerberg I."/>
            <person name="Brannstrom I.O."/>
            <person name="Guillou S."/>
            <person name="Cros-Aarteil S."/>
            <person name="Calhoun S."/>
            <person name="Haridas S."/>
            <person name="Kuo A."/>
            <person name="Mondo S."/>
            <person name="Pangilinan J."/>
            <person name="Riley R."/>
            <person name="LaButti K."/>
            <person name="Andreopoulos B."/>
            <person name="Lipzen A."/>
            <person name="Chen C."/>
            <person name="Yanf M."/>
            <person name="Daum C."/>
            <person name="Ng V."/>
            <person name="Clum A."/>
            <person name="Steindorff A."/>
            <person name="Ohm R."/>
            <person name="Martin F."/>
            <person name="Silar P."/>
            <person name="Natvig D."/>
            <person name="Lalanne C."/>
            <person name="Gautier V."/>
            <person name="Ament-velasquez S.L."/>
            <person name="Kruys A."/>
            <person name="Hutchinson M.I."/>
            <person name="Powell A.J."/>
            <person name="Barry K."/>
            <person name="Miller A.N."/>
            <person name="Grigoriev I.V."/>
            <person name="Debuchy R."/>
            <person name="Gladieux P."/>
            <person name="Thoren M.H."/>
            <person name="Johannesson H."/>
        </authorList>
    </citation>
    <scope>NUCLEOTIDE SEQUENCE</scope>
    <source>
        <strain evidence="2">SMH3391-2</strain>
    </source>
</reference>
<comment type="caution">
    <text evidence="2">The sequence shown here is derived from an EMBL/GenBank/DDBJ whole genome shotgun (WGS) entry which is preliminary data.</text>
</comment>
<feature type="chain" id="PRO_5041344495" evidence="1">
    <location>
        <begin position="31"/>
        <end position="256"/>
    </location>
</feature>
<dbReference type="Proteomes" id="UP001174934">
    <property type="component" value="Unassembled WGS sequence"/>
</dbReference>
<keyword evidence="3" id="KW-1185">Reference proteome</keyword>
<evidence type="ECO:0000256" key="1">
    <source>
        <dbReference type="SAM" id="SignalP"/>
    </source>
</evidence>
<gene>
    <name evidence="2" type="ORF">B0T17DRAFT_505219</name>
</gene>
<dbReference type="AlphaFoldDB" id="A0AA39X7E6"/>
<evidence type="ECO:0000313" key="2">
    <source>
        <dbReference type="EMBL" id="KAK0628555.1"/>
    </source>
</evidence>
<proteinExistence type="predicted"/>